<accession>B8AAK0</accession>
<dbReference type="AlphaFoldDB" id="B8AAK0"/>
<dbReference type="HOGENOM" id="CLU_1589150_0_0_1"/>
<keyword evidence="3" id="KW-1185">Reference proteome</keyword>
<feature type="compositionally biased region" description="Basic residues" evidence="1">
    <location>
        <begin position="34"/>
        <end position="43"/>
    </location>
</feature>
<evidence type="ECO:0000313" key="3">
    <source>
        <dbReference type="Proteomes" id="UP000007015"/>
    </source>
</evidence>
<feature type="compositionally biased region" description="Low complexity" evidence="1">
    <location>
        <begin position="44"/>
        <end position="58"/>
    </location>
</feature>
<proteinExistence type="predicted"/>
<feature type="region of interest" description="Disordered" evidence="1">
    <location>
        <begin position="1"/>
        <end position="80"/>
    </location>
</feature>
<organism evidence="2 3">
    <name type="scientific">Oryza sativa subsp. indica</name>
    <name type="common">Rice</name>
    <dbReference type="NCBI Taxonomy" id="39946"/>
    <lineage>
        <taxon>Eukaryota</taxon>
        <taxon>Viridiplantae</taxon>
        <taxon>Streptophyta</taxon>
        <taxon>Embryophyta</taxon>
        <taxon>Tracheophyta</taxon>
        <taxon>Spermatophyta</taxon>
        <taxon>Magnoliopsida</taxon>
        <taxon>Liliopsida</taxon>
        <taxon>Poales</taxon>
        <taxon>Poaceae</taxon>
        <taxon>BOP clade</taxon>
        <taxon>Oryzoideae</taxon>
        <taxon>Oryzeae</taxon>
        <taxon>Oryzinae</taxon>
        <taxon>Oryza</taxon>
        <taxon>Oryza sativa</taxon>
    </lineage>
</organism>
<dbReference type="Gramene" id="BGIOSGA002124-TA">
    <property type="protein sequence ID" value="BGIOSGA002124-PA"/>
    <property type="gene ID" value="BGIOSGA002124"/>
</dbReference>
<protein>
    <submittedName>
        <fullName evidence="2">Uncharacterized protein</fullName>
    </submittedName>
</protein>
<feature type="region of interest" description="Disordered" evidence="1">
    <location>
        <begin position="98"/>
        <end position="155"/>
    </location>
</feature>
<evidence type="ECO:0000256" key="1">
    <source>
        <dbReference type="SAM" id="MobiDB-lite"/>
    </source>
</evidence>
<name>B8AAK0_ORYSI</name>
<sequence length="168" mass="17752">MNLLPSSKETAEDPSSPRNPSNLSSPPSPPQRPMLHRSRRSRARGAPSMAITGTTPPSLTCPPPFSPRSPSTARWVASNPSSHVPAVAADVVAADAVSLPPKPSSRSPFYGHNWRDPIASNPSSTPRSAPRRRRPAGGEQLELSPTAATMADAIPAEVKLEKPPFTSV</sequence>
<evidence type="ECO:0000313" key="2">
    <source>
        <dbReference type="EMBL" id="EEC70175.1"/>
    </source>
</evidence>
<feature type="compositionally biased region" description="Low complexity" evidence="1">
    <location>
        <begin position="119"/>
        <end position="128"/>
    </location>
</feature>
<dbReference type="EMBL" id="CM000126">
    <property type="protein sequence ID" value="EEC70175.1"/>
    <property type="molecule type" value="Genomic_DNA"/>
</dbReference>
<reference evidence="2 3" key="1">
    <citation type="journal article" date="2005" name="PLoS Biol.">
        <title>The genomes of Oryza sativa: a history of duplications.</title>
        <authorList>
            <person name="Yu J."/>
            <person name="Wang J."/>
            <person name="Lin W."/>
            <person name="Li S."/>
            <person name="Li H."/>
            <person name="Zhou J."/>
            <person name="Ni P."/>
            <person name="Dong W."/>
            <person name="Hu S."/>
            <person name="Zeng C."/>
            <person name="Zhang J."/>
            <person name="Zhang Y."/>
            <person name="Li R."/>
            <person name="Xu Z."/>
            <person name="Li S."/>
            <person name="Li X."/>
            <person name="Zheng H."/>
            <person name="Cong L."/>
            <person name="Lin L."/>
            <person name="Yin J."/>
            <person name="Geng J."/>
            <person name="Li G."/>
            <person name="Shi J."/>
            <person name="Liu J."/>
            <person name="Lv H."/>
            <person name="Li J."/>
            <person name="Wang J."/>
            <person name="Deng Y."/>
            <person name="Ran L."/>
            <person name="Shi X."/>
            <person name="Wang X."/>
            <person name="Wu Q."/>
            <person name="Li C."/>
            <person name="Ren X."/>
            <person name="Wang J."/>
            <person name="Wang X."/>
            <person name="Li D."/>
            <person name="Liu D."/>
            <person name="Zhang X."/>
            <person name="Ji Z."/>
            <person name="Zhao W."/>
            <person name="Sun Y."/>
            <person name="Zhang Z."/>
            <person name="Bao J."/>
            <person name="Han Y."/>
            <person name="Dong L."/>
            <person name="Ji J."/>
            <person name="Chen P."/>
            <person name="Wu S."/>
            <person name="Liu J."/>
            <person name="Xiao Y."/>
            <person name="Bu D."/>
            <person name="Tan J."/>
            <person name="Yang L."/>
            <person name="Ye C."/>
            <person name="Zhang J."/>
            <person name="Xu J."/>
            <person name="Zhou Y."/>
            <person name="Yu Y."/>
            <person name="Zhang B."/>
            <person name="Zhuang S."/>
            <person name="Wei H."/>
            <person name="Liu B."/>
            <person name="Lei M."/>
            <person name="Yu H."/>
            <person name="Li Y."/>
            <person name="Xu H."/>
            <person name="Wei S."/>
            <person name="He X."/>
            <person name="Fang L."/>
            <person name="Zhang Z."/>
            <person name="Zhang Y."/>
            <person name="Huang X."/>
            <person name="Su Z."/>
            <person name="Tong W."/>
            <person name="Li J."/>
            <person name="Tong Z."/>
            <person name="Li S."/>
            <person name="Ye J."/>
            <person name="Wang L."/>
            <person name="Fang L."/>
            <person name="Lei T."/>
            <person name="Chen C."/>
            <person name="Chen H."/>
            <person name="Xu Z."/>
            <person name="Li H."/>
            <person name="Huang H."/>
            <person name="Zhang F."/>
            <person name="Xu H."/>
            <person name="Li N."/>
            <person name="Zhao C."/>
            <person name="Li S."/>
            <person name="Dong L."/>
            <person name="Huang Y."/>
            <person name="Li L."/>
            <person name="Xi Y."/>
            <person name="Qi Q."/>
            <person name="Li W."/>
            <person name="Zhang B."/>
            <person name="Hu W."/>
            <person name="Zhang Y."/>
            <person name="Tian X."/>
            <person name="Jiao Y."/>
            <person name="Liang X."/>
            <person name="Jin J."/>
            <person name="Gao L."/>
            <person name="Zheng W."/>
            <person name="Hao B."/>
            <person name="Liu S."/>
            <person name="Wang W."/>
            <person name="Yuan L."/>
            <person name="Cao M."/>
            <person name="McDermott J."/>
            <person name="Samudrala R."/>
            <person name="Wang J."/>
            <person name="Wong G.K."/>
            <person name="Yang H."/>
        </authorList>
    </citation>
    <scope>NUCLEOTIDE SEQUENCE [LARGE SCALE GENOMIC DNA]</scope>
    <source>
        <strain evidence="3">cv. 93-11</strain>
    </source>
</reference>
<dbReference type="Proteomes" id="UP000007015">
    <property type="component" value="Chromosome 1"/>
</dbReference>
<feature type="compositionally biased region" description="Low complexity" evidence="1">
    <location>
        <begin position="14"/>
        <end position="25"/>
    </location>
</feature>
<gene>
    <name evidence="2" type="ORF">OsI_00902</name>
</gene>
<feature type="compositionally biased region" description="Polar residues" evidence="1">
    <location>
        <begin position="68"/>
        <end position="80"/>
    </location>
</feature>